<evidence type="ECO:0000259" key="1">
    <source>
        <dbReference type="Pfam" id="PF03976"/>
    </source>
</evidence>
<evidence type="ECO:0000313" key="2">
    <source>
        <dbReference type="EMBL" id="MPM20199.1"/>
    </source>
</evidence>
<reference evidence="2" key="1">
    <citation type="submission" date="2019-08" db="EMBL/GenBank/DDBJ databases">
        <authorList>
            <person name="Kucharzyk K."/>
            <person name="Murdoch R.W."/>
            <person name="Higgins S."/>
            <person name="Loffler F."/>
        </authorList>
    </citation>
    <scope>NUCLEOTIDE SEQUENCE</scope>
</reference>
<gene>
    <name evidence="2" type="ORF">SDC9_66628</name>
</gene>
<keyword evidence="2" id="KW-0808">Transferase</keyword>
<accession>A0A644XVT6</accession>
<sequence length="494" mass="59032">MLNNVDLSMTIDKDDYEKQFEIYADKLGYLQRKLRDLEIPVIILFEGWHGSLRGTLVNRLLSALDPRGFRVHSAAKSTCNYKDKPYFAPFWSELPPKGAFSIYNGSWYYRKLENEVSDQSEKNKEKEDRISYEDINTFERQLTDDGYLIVKLFMHISHQKQKKNWEKLEKIYGKEWHKITSDEEEPRAYDEYYSVYEKMFDATDKNNAAWHVLPAEDLRYAELEIFEVLFAEIESYLSRKEQAAKKLYTHSAPDATNILSRVDLSVKVDKETYKEELKKYQKRLRTLQFDLYKHRIPAVVVFEGWDASGKGGAIQRLTSFLDPLGYQVIPVGVPNVVEKQYHYLWRFWQHLPKNGEITIFDRSWYGRVLVERVEGFATANEWQRAYREINETEEQWARHGILLAKFWLQIDKDIQYERFQERENNPDKEWKITDEDWRNREKWDKYEIAVNEMLYRTSTDYAPWTVVEANSKYYARLKVLATVVDLFERALKNN</sequence>
<organism evidence="2">
    <name type="scientific">bioreactor metagenome</name>
    <dbReference type="NCBI Taxonomy" id="1076179"/>
    <lineage>
        <taxon>unclassified sequences</taxon>
        <taxon>metagenomes</taxon>
        <taxon>ecological metagenomes</taxon>
    </lineage>
</organism>
<dbReference type="Gene3D" id="3.40.50.300">
    <property type="entry name" value="P-loop containing nucleotide triphosphate hydrolases"/>
    <property type="match status" value="2"/>
</dbReference>
<dbReference type="EC" id="2.7.4.-" evidence="2"/>
<dbReference type="InterPro" id="IPR022488">
    <property type="entry name" value="PPK2-related"/>
</dbReference>
<dbReference type="GO" id="GO:0006797">
    <property type="term" value="P:polyphosphate metabolic process"/>
    <property type="evidence" value="ECO:0007669"/>
    <property type="project" value="InterPro"/>
</dbReference>
<dbReference type="SUPFAM" id="SSF52540">
    <property type="entry name" value="P-loop containing nucleoside triphosphate hydrolases"/>
    <property type="match status" value="1"/>
</dbReference>
<protein>
    <submittedName>
        <fullName evidence="2">Polyphosphate:AMP phosphotransferase</fullName>
        <ecNumber evidence="2">2.7.4.-</ecNumber>
    </submittedName>
</protein>
<name>A0A644XVT6_9ZZZZ</name>
<dbReference type="InterPro" id="IPR027417">
    <property type="entry name" value="P-loop_NTPase"/>
</dbReference>
<dbReference type="AlphaFoldDB" id="A0A644XVT6"/>
<dbReference type="EMBL" id="VSSQ01003331">
    <property type="protein sequence ID" value="MPM20199.1"/>
    <property type="molecule type" value="Genomic_DNA"/>
</dbReference>
<dbReference type="PANTHER" id="PTHR34383">
    <property type="entry name" value="POLYPHOSPHATE:AMP PHOSPHOTRANSFERASE-RELATED"/>
    <property type="match status" value="1"/>
</dbReference>
<feature type="domain" description="Polyphosphate kinase-2-related" evidence="1">
    <location>
        <begin position="11"/>
        <end position="235"/>
    </location>
</feature>
<dbReference type="GO" id="GO:0043751">
    <property type="term" value="F:polyphosphate:AMP phosphotransferase activity"/>
    <property type="evidence" value="ECO:0007669"/>
    <property type="project" value="InterPro"/>
</dbReference>
<feature type="domain" description="Polyphosphate kinase-2-related" evidence="1">
    <location>
        <begin position="268"/>
        <end position="491"/>
    </location>
</feature>
<comment type="caution">
    <text evidence="2">The sequence shown here is derived from an EMBL/GenBank/DDBJ whole genome shotgun (WGS) entry which is preliminary data.</text>
</comment>
<proteinExistence type="predicted"/>
<dbReference type="PANTHER" id="PTHR34383:SF3">
    <property type="entry name" value="POLYPHOSPHATE:AMP PHOSPHOTRANSFERASE"/>
    <property type="match status" value="1"/>
</dbReference>
<dbReference type="InterPro" id="IPR022489">
    <property type="entry name" value="PolyP_AMP_Tfrase"/>
</dbReference>
<dbReference type="Pfam" id="PF03976">
    <property type="entry name" value="PPK2"/>
    <property type="match status" value="2"/>
</dbReference>
<dbReference type="NCBIfam" id="TIGR03708">
    <property type="entry name" value="poly_P_AMP_trns"/>
    <property type="match status" value="1"/>
</dbReference>